<dbReference type="PANTHER" id="PTHR43580:SF2">
    <property type="entry name" value="CYTOKINE-LIKE NUCLEAR FACTOR N-PAC"/>
    <property type="match status" value="1"/>
</dbReference>
<evidence type="ECO:0000256" key="1">
    <source>
        <dbReference type="ARBA" id="ARBA00009080"/>
    </source>
</evidence>
<protein>
    <submittedName>
        <fullName evidence="5">NAD binding domain of 6-phosphogluconate dehydrogenase</fullName>
    </submittedName>
</protein>
<name>A0A221W4F2_9PSEU</name>
<sequence length="267" mass="27782">MGRALATALTTAGHDTTVWNRTPGKATGLAVTVADTAAEASAASPLVLVCVRDQSAAEAILDADALRGRTLVNFTGNSPRQARALASWARDHDVTCLDGVIIATPDIIGTPAATLYYSGPHHAYQAHRPVLAALGENADHVGTDPGRAAALDTSLQDLLWTALSGVVHAFTLAAAEDIAPDEFAARAKNLIGILPDMIDQIAEQLDTGHFPGDDTTMDSVGAVMDHILDTVRFHDLDNGVLSAARADVRRAVDAGHGTAGYARLAAR</sequence>
<dbReference type="GO" id="GO:0016491">
    <property type="term" value="F:oxidoreductase activity"/>
    <property type="evidence" value="ECO:0007669"/>
    <property type="project" value="UniProtKB-KW"/>
</dbReference>
<dbReference type="AlphaFoldDB" id="A0A221W4F2"/>
<feature type="domain" description="6-phosphogluconate dehydrogenase NADP-binding" evidence="3">
    <location>
        <begin position="1"/>
        <end position="142"/>
    </location>
</feature>
<evidence type="ECO:0000256" key="2">
    <source>
        <dbReference type="ARBA" id="ARBA00023002"/>
    </source>
</evidence>
<dbReference type="GO" id="GO:0050661">
    <property type="term" value="F:NADP binding"/>
    <property type="evidence" value="ECO:0007669"/>
    <property type="project" value="InterPro"/>
</dbReference>
<evidence type="ECO:0000259" key="4">
    <source>
        <dbReference type="Pfam" id="PF21761"/>
    </source>
</evidence>
<dbReference type="InterPro" id="IPR036291">
    <property type="entry name" value="NAD(P)-bd_dom_sf"/>
</dbReference>
<dbReference type="Gene3D" id="3.40.50.720">
    <property type="entry name" value="NAD(P)-binding Rossmann-like Domain"/>
    <property type="match status" value="1"/>
</dbReference>
<dbReference type="Pfam" id="PF03446">
    <property type="entry name" value="NAD_binding_2"/>
    <property type="match status" value="1"/>
</dbReference>
<accession>A0A221W4F2</accession>
<evidence type="ECO:0000313" key="6">
    <source>
        <dbReference type="Proteomes" id="UP000204221"/>
    </source>
</evidence>
<evidence type="ECO:0000259" key="3">
    <source>
        <dbReference type="Pfam" id="PF03446"/>
    </source>
</evidence>
<comment type="similarity">
    <text evidence="1">Belongs to the HIBADH-related family.</text>
</comment>
<dbReference type="Proteomes" id="UP000204221">
    <property type="component" value="Chromosome"/>
</dbReference>
<keyword evidence="6" id="KW-1185">Reference proteome</keyword>
<feature type="domain" description="NADPH-dependent reductive aminase-like C-terminal" evidence="4">
    <location>
        <begin position="144"/>
        <end position="265"/>
    </location>
</feature>
<gene>
    <name evidence="5" type="ORF">AHOG_14445</name>
</gene>
<dbReference type="PIRSF" id="PIRSF000103">
    <property type="entry name" value="HIBADH"/>
    <property type="match status" value="1"/>
</dbReference>
<evidence type="ECO:0000313" key="5">
    <source>
        <dbReference type="EMBL" id="ASO20531.1"/>
    </source>
</evidence>
<dbReference type="Pfam" id="PF21761">
    <property type="entry name" value="RedAm-like_C"/>
    <property type="match status" value="1"/>
</dbReference>
<dbReference type="InterPro" id="IPR051265">
    <property type="entry name" value="HIBADH-related_NP60_sf"/>
</dbReference>
<dbReference type="InterPro" id="IPR015815">
    <property type="entry name" value="HIBADH-related"/>
</dbReference>
<dbReference type="InterPro" id="IPR006115">
    <property type="entry name" value="6PGDH_NADP-bd"/>
</dbReference>
<keyword evidence="2" id="KW-0560">Oxidoreductase</keyword>
<dbReference type="PANTHER" id="PTHR43580">
    <property type="entry name" value="OXIDOREDUCTASE GLYR1-RELATED"/>
    <property type="match status" value="1"/>
</dbReference>
<dbReference type="SUPFAM" id="SSF51735">
    <property type="entry name" value="NAD(P)-binding Rossmann-fold domains"/>
    <property type="match status" value="1"/>
</dbReference>
<dbReference type="EMBL" id="CP022521">
    <property type="protein sequence ID" value="ASO20531.1"/>
    <property type="molecule type" value="Genomic_DNA"/>
</dbReference>
<dbReference type="InterPro" id="IPR013328">
    <property type="entry name" value="6PGD_dom2"/>
</dbReference>
<dbReference type="Gene3D" id="1.10.1040.10">
    <property type="entry name" value="N-(1-d-carboxylethyl)-l-norvaline Dehydrogenase, domain 2"/>
    <property type="match status" value="1"/>
</dbReference>
<reference evidence="5 6" key="1">
    <citation type="submission" date="2017-07" db="EMBL/GenBank/DDBJ databases">
        <title>Complete genome sequence of Actinoalloteichus hoggarensis DSM 45943, type strain of Actinoalloteichus hoggarensis.</title>
        <authorList>
            <person name="Ruckert C."/>
            <person name="Nouioui I."/>
            <person name="Willmese J."/>
            <person name="van Wezel G."/>
            <person name="Klenk H.-P."/>
            <person name="Kalinowski J."/>
            <person name="Zotchev S.B."/>
        </authorList>
    </citation>
    <scope>NUCLEOTIDE SEQUENCE [LARGE SCALE GENOMIC DNA]</scope>
    <source>
        <strain evidence="5 6">DSM 45943</strain>
    </source>
</reference>
<proteinExistence type="inferred from homology"/>
<dbReference type="InterPro" id="IPR048666">
    <property type="entry name" value="RedAm-like_C"/>
</dbReference>
<dbReference type="KEGG" id="ahg:AHOG_14445"/>
<organism evidence="5 6">
    <name type="scientific">Actinoalloteichus hoggarensis</name>
    <dbReference type="NCBI Taxonomy" id="1470176"/>
    <lineage>
        <taxon>Bacteria</taxon>
        <taxon>Bacillati</taxon>
        <taxon>Actinomycetota</taxon>
        <taxon>Actinomycetes</taxon>
        <taxon>Pseudonocardiales</taxon>
        <taxon>Pseudonocardiaceae</taxon>
        <taxon>Actinoalloteichus</taxon>
    </lineage>
</organism>